<feature type="compositionally biased region" description="Low complexity" evidence="1">
    <location>
        <begin position="137"/>
        <end position="148"/>
    </location>
</feature>
<dbReference type="EMBL" id="QGKX02000004">
    <property type="protein sequence ID" value="KAF3601051.1"/>
    <property type="molecule type" value="Genomic_DNA"/>
</dbReference>
<gene>
    <name evidence="2" type="ORF">F2Q69_00037667</name>
</gene>
<name>A0A8S9SHP8_BRACR</name>
<organism evidence="2 3">
    <name type="scientific">Brassica cretica</name>
    <name type="common">Mustard</name>
    <dbReference type="NCBI Taxonomy" id="69181"/>
    <lineage>
        <taxon>Eukaryota</taxon>
        <taxon>Viridiplantae</taxon>
        <taxon>Streptophyta</taxon>
        <taxon>Embryophyta</taxon>
        <taxon>Tracheophyta</taxon>
        <taxon>Spermatophyta</taxon>
        <taxon>Magnoliopsida</taxon>
        <taxon>eudicotyledons</taxon>
        <taxon>Gunneridae</taxon>
        <taxon>Pentapetalae</taxon>
        <taxon>rosids</taxon>
        <taxon>malvids</taxon>
        <taxon>Brassicales</taxon>
        <taxon>Brassicaceae</taxon>
        <taxon>Brassiceae</taxon>
        <taxon>Brassica</taxon>
    </lineage>
</organism>
<feature type="region of interest" description="Disordered" evidence="1">
    <location>
        <begin position="28"/>
        <end position="48"/>
    </location>
</feature>
<dbReference type="AlphaFoldDB" id="A0A8S9SHP8"/>
<dbReference type="Proteomes" id="UP000712600">
    <property type="component" value="Unassembled WGS sequence"/>
</dbReference>
<protein>
    <submittedName>
        <fullName evidence="2">Uncharacterized protein</fullName>
    </submittedName>
</protein>
<reference evidence="2" key="1">
    <citation type="submission" date="2019-12" db="EMBL/GenBank/DDBJ databases">
        <title>Genome sequencing and annotation of Brassica cretica.</title>
        <authorList>
            <person name="Studholme D.J."/>
            <person name="Sarris P."/>
        </authorList>
    </citation>
    <scope>NUCLEOTIDE SEQUENCE</scope>
    <source>
        <strain evidence="2">PFS-109/04</strain>
        <tissue evidence="2">Leaf</tissue>
    </source>
</reference>
<feature type="region of interest" description="Disordered" evidence="1">
    <location>
        <begin position="135"/>
        <end position="179"/>
    </location>
</feature>
<accession>A0A8S9SHP8</accession>
<feature type="compositionally biased region" description="Basic and acidic residues" evidence="1">
    <location>
        <begin position="158"/>
        <end position="170"/>
    </location>
</feature>
<proteinExistence type="predicted"/>
<sequence>MYINPTEPDVLELTESLSAAHSQLATVEKSTGKKDAAHSQLATVEKSTGKKDGKRIQYDWNDAEIKPISEIMDAIQIEDPEILPELIRNLVGKSFCFGVSINSENVSSGSATFLVLEVCSGDKVLSIESGSEAISEMGTTSSTMSSGGVLPLDSSSSEDPKTPYSKRKEDDADLPDLTSTSEKLCTKVVSIESGSEAISEMGTTSSTMSSGGVLLLDSSSSEDPKTPYSKRKEDDADLPDLTSTSKKLCTKVIKQEKAKTD</sequence>
<evidence type="ECO:0000313" key="3">
    <source>
        <dbReference type="Proteomes" id="UP000712600"/>
    </source>
</evidence>
<feature type="compositionally biased region" description="Low complexity" evidence="1">
    <location>
        <begin position="201"/>
        <end position="221"/>
    </location>
</feature>
<feature type="region of interest" description="Disordered" evidence="1">
    <location>
        <begin position="198"/>
        <end position="246"/>
    </location>
</feature>
<evidence type="ECO:0000313" key="2">
    <source>
        <dbReference type="EMBL" id="KAF3601051.1"/>
    </source>
</evidence>
<feature type="compositionally biased region" description="Basic and acidic residues" evidence="1">
    <location>
        <begin position="222"/>
        <end position="234"/>
    </location>
</feature>
<comment type="caution">
    <text evidence="2">The sequence shown here is derived from an EMBL/GenBank/DDBJ whole genome shotgun (WGS) entry which is preliminary data.</text>
</comment>
<evidence type="ECO:0000256" key="1">
    <source>
        <dbReference type="SAM" id="MobiDB-lite"/>
    </source>
</evidence>